<evidence type="ECO:0000313" key="3">
    <source>
        <dbReference type="EMBL" id="KAJ6026892.1"/>
    </source>
</evidence>
<evidence type="ECO:0000313" key="4">
    <source>
        <dbReference type="Proteomes" id="UP001219568"/>
    </source>
</evidence>
<proteinExistence type="inferred from homology"/>
<dbReference type="Gene3D" id="4.10.320.10">
    <property type="entry name" value="E3-binding domain"/>
    <property type="match status" value="1"/>
</dbReference>
<keyword evidence="4" id="KW-1185">Reference proteome</keyword>
<dbReference type="Proteomes" id="UP001219568">
    <property type="component" value="Unassembled WGS sequence"/>
</dbReference>
<evidence type="ECO:0000256" key="1">
    <source>
        <dbReference type="ARBA" id="ARBA00007317"/>
    </source>
</evidence>
<dbReference type="PANTHER" id="PTHR23151:SF82">
    <property type="entry name" value="PYRUVATE DEHYDROGENASE COMPLEX PROTEIN X COMPONENT, MITOCHONDRIAL"/>
    <property type="match status" value="1"/>
</dbReference>
<comment type="similarity">
    <text evidence="1">Belongs to the 2-oxoacid dehydrogenase family.</text>
</comment>
<dbReference type="GO" id="GO:0045254">
    <property type="term" value="C:pyruvate dehydrogenase complex"/>
    <property type="evidence" value="ECO:0007669"/>
    <property type="project" value="InterPro"/>
</dbReference>
<evidence type="ECO:0000259" key="2">
    <source>
        <dbReference type="PROSITE" id="PS51826"/>
    </source>
</evidence>
<dbReference type="InterPro" id="IPR045257">
    <property type="entry name" value="E2/Pdx1"/>
</dbReference>
<name>A0AAD6N3C0_PENCN</name>
<reference evidence="3" key="1">
    <citation type="journal article" date="2023" name="IMA Fungus">
        <title>Comparative genomic study of the Penicillium genus elucidates a diverse pangenome and 15 lateral gene transfer events.</title>
        <authorList>
            <person name="Petersen C."/>
            <person name="Sorensen T."/>
            <person name="Nielsen M.R."/>
            <person name="Sondergaard T.E."/>
            <person name="Sorensen J.L."/>
            <person name="Fitzpatrick D.A."/>
            <person name="Frisvad J.C."/>
            <person name="Nielsen K.L."/>
        </authorList>
    </citation>
    <scope>NUCLEOTIDE SEQUENCE</scope>
    <source>
        <strain evidence="3">IBT 15450</strain>
    </source>
</reference>
<dbReference type="GO" id="GO:0004742">
    <property type="term" value="F:dihydrolipoyllysine-residue acetyltransferase activity"/>
    <property type="evidence" value="ECO:0007669"/>
    <property type="project" value="TreeGrafter"/>
</dbReference>
<protein>
    <recommendedName>
        <fullName evidence="2">Peripheral subunit-binding (PSBD) domain-containing protein</fullName>
    </recommendedName>
</protein>
<dbReference type="AlphaFoldDB" id="A0AAD6N3C0"/>
<comment type="caution">
    <text evidence="3">The sequence shown here is derived from an EMBL/GenBank/DDBJ whole genome shotgun (WGS) entry which is preliminary data.</text>
</comment>
<dbReference type="SUPFAM" id="SSF47005">
    <property type="entry name" value="Peripheral subunit-binding domain of 2-oxo acid dehydrogenase complex"/>
    <property type="match status" value="1"/>
</dbReference>
<accession>A0AAD6N3C0</accession>
<dbReference type="GO" id="GO:0006086">
    <property type="term" value="P:pyruvate decarboxylation to acetyl-CoA"/>
    <property type="evidence" value="ECO:0007669"/>
    <property type="project" value="InterPro"/>
</dbReference>
<gene>
    <name evidence="3" type="ORF">N7460_011709</name>
</gene>
<dbReference type="Pfam" id="PF02817">
    <property type="entry name" value="E3_binding"/>
    <property type="match status" value="1"/>
</dbReference>
<dbReference type="InterPro" id="IPR036625">
    <property type="entry name" value="E3-bd_dom_sf"/>
</dbReference>
<reference evidence="3" key="2">
    <citation type="submission" date="2023-01" db="EMBL/GenBank/DDBJ databases">
        <authorList>
            <person name="Petersen C."/>
        </authorList>
    </citation>
    <scope>NUCLEOTIDE SEQUENCE</scope>
    <source>
        <strain evidence="3">IBT 15450</strain>
    </source>
</reference>
<dbReference type="PANTHER" id="PTHR23151">
    <property type="entry name" value="DIHYDROLIPOAMIDE ACETYL/SUCCINYL-TRANSFERASE-RELATED"/>
    <property type="match status" value="1"/>
</dbReference>
<dbReference type="EMBL" id="JAQJZL010000015">
    <property type="protein sequence ID" value="KAJ6026892.1"/>
    <property type="molecule type" value="Genomic_DNA"/>
</dbReference>
<sequence>MFPSRPPVKLPTPSTPPACNRFRDQTLKLEQIETSGLCAPLRGGGLLVDPARFESFRGELRHRLKISIRNTSTKLPNPSRFLLYTMAARITVGQVPAMFARRQPKVFGISKRFQSTAPTTQNPAYPLYPSVAQLLREKGISKDDVSKIPASGPKGRLLKGDVLAYLGQIASDYPSTQAATLAKLAHLDLSNIKIAPAPAPAAPAPVEKEVVAASPPMASVAISISLAAVLSAQKKIQDNLGVTVPLSRFLAAATDLANDELPRVGSNRSADELFDELLGAEPINTSRGDYIPELNAFEAPKTLSQPKPVEEDLIDFLSANSVKKSAPSAPVERLTEAAANVFSLTVPAGEEVRAKAFLERIKSLLSVEPARLVL</sequence>
<organism evidence="3 4">
    <name type="scientific">Penicillium canescens</name>
    <dbReference type="NCBI Taxonomy" id="5083"/>
    <lineage>
        <taxon>Eukaryota</taxon>
        <taxon>Fungi</taxon>
        <taxon>Dikarya</taxon>
        <taxon>Ascomycota</taxon>
        <taxon>Pezizomycotina</taxon>
        <taxon>Eurotiomycetes</taxon>
        <taxon>Eurotiomycetidae</taxon>
        <taxon>Eurotiales</taxon>
        <taxon>Aspergillaceae</taxon>
        <taxon>Penicillium</taxon>
    </lineage>
</organism>
<dbReference type="PROSITE" id="PS51826">
    <property type="entry name" value="PSBD"/>
    <property type="match status" value="1"/>
</dbReference>
<dbReference type="InterPro" id="IPR004167">
    <property type="entry name" value="PSBD"/>
</dbReference>
<feature type="domain" description="Peripheral subunit-binding (PSBD)" evidence="2">
    <location>
        <begin position="126"/>
        <end position="166"/>
    </location>
</feature>